<feature type="non-terminal residue" evidence="1">
    <location>
        <position position="63"/>
    </location>
</feature>
<dbReference type="KEGG" id="ache:ACHE_70691S"/>
<reference evidence="1" key="2">
    <citation type="submission" date="2021-02" db="EMBL/GenBank/DDBJ databases">
        <title>Aspergillus chevalieri M1 genome sequence.</title>
        <authorList>
            <person name="Kadooka C."/>
            <person name="Mori K."/>
            <person name="Futagami T."/>
        </authorList>
    </citation>
    <scope>NUCLEOTIDE SEQUENCE</scope>
    <source>
        <strain evidence="1">M1</strain>
    </source>
</reference>
<protein>
    <submittedName>
        <fullName evidence="1">Uncharacterized protein</fullName>
    </submittedName>
</protein>
<name>A0A7R7ZRH9_ASPCH</name>
<gene>
    <name evidence="1" type="ORF">ACHE_70691S</name>
</gene>
<dbReference type="Proteomes" id="UP000637239">
    <property type="component" value="Chromosome 7"/>
</dbReference>
<reference evidence="1" key="1">
    <citation type="submission" date="2021-01" db="EMBL/GenBank/DDBJ databases">
        <authorList>
            <consortium name="Aspergillus chevalieri M1 genome sequencing consortium"/>
            <person name="Kazuki M."/>
            <person name="Futagami T."/>
        </authorList>
    </citation>
    <scope>NUCLEOTIDE SEQUENCE</scope>
    <source>
        <strain evidence="1">M1</strain>
    </source>
</reference>
<dbReference type="RefSeq" id="XP_043140370.1">
    <property type="nucleotide sequence ID" value="XM_043283051.1"/>
</dbReference>
<keyword evidence="2" id="KW-1185">Reference proteome</keyword>
<proteinExistence type="predicted"/>
<accession>A0A7R7ZRH9</accession>
<sequence>MPVRFPHIHGGDHGIRAITVDMCLKWAPARSLRDCRNGSQQCGTIAGTQPTLQHHMREAHPGA</sequence>
<dbReference type="GeneID" id="66986206"/>
<dbReference type="AlphaFoldDB" id="A0A7R7ZRH9"/>
<dbReference type="EMBL" id="AP024422">
    <property type="protein sequence ID" value="BCR91848.1"/>
    <property type="molecule type" value="Genomic_DNA"/>
</dbReference>
<evidence type="ECO:0000313" key="1">
    <source>
        <dbReference type="EMBL" id="BCR91848.1"/>
    </source>
</evidence>
<evidence type="ECO:0000313" key="2">
    <source>
        <dbReference type="Proteomes" id="UP000637239"/>
    </source>
</evidence>
<organism evidence="1 2">
    <name type="scientific">Aspergillus chevalieri</name>
    <name type="common">Eurotium chevalieri</name>
    <dbReference type="NCBI Taxonomy" id="182096"/>
    <lineage>
        <taxon>Eukaryota</taxon>
        <taxon>Fungi</taxon>
        <taxon>Dikarya</taxon>
        <taxon>Ascomycota</taxon>
        <taxon>Pezizomycotina</taxon>
        <taxon>Eurotiomycetes</taxon>
        <taxon>Eurotiomycetidae</taxon>
        <taxon>Eurotiales</taxon>
        <taxon>Aspergillaceae</taxon>
        <taxon>Aspergillus</taxon>
        <taxon>Aspergillus subgen. Aspergillus</taxon>
    </lineage>
</organism>